<feature type="region of interest" description="Disordered" evidence="1">
    <location>
        <begin position="472"/>
        <end position="573"/>
    </location>
</feature>
<feature type="transmembrane region" description="Helical" evidence="2">
    <location>
        <begin position="72"/>
        <end position="98"/>
    </location>
</feature>
<dbReference type="EMBL" id="JANFLP010000001">
    <property type="protein sequence ID" value="MCQ1948426.1"/>
    <property type="molecule type" value="Genomic_DNA"/>
</dbReference>
<keyword evidence="2" id="KW-0472">Membrane</keyword>
<organism evidence="4 5">
    <name type="scientific">Arthrobacter jinronghuae</name>
    <dbReference type="NCBI Taxonomy" id="2964609"/>
    <lineage>
        <taxon>Bacteria</taxon>
        <taxon>Bacillati</taxon>
        <taxon>Actinomycetota</taxon>
        <taxon>Actinomycetes</taxon>
        <taxon>Micrococcales</taxon>
        <taxon>Micrococcaceae</taxon>
        <taxon>Arthrobacter</taxon>
    </lineage>
</organism>
<keyword evidence="2" id="KW-1133">Transmembrane helix</keyword>
<feature type="compositionally biased region" description="Pro residues" evidence="1">
    <location>
        <begin position="508"/>
        <end position="563"/>
    </location>
</feature>
<proteinExistence type="predicted"/>
<dbReference type="RefSeq" id="WP_255864429.1">
    <property type="nucleotide sequence ID" value="NZ_CP104263.1"/>
</dbReference>
<sequence>MTAGAARVPGEDPGTAGTDPATGTEPEWKRVHPVSPLVRGWIALAALAYFVGRDQVESWFSGGGMDLPAGRALFWTVLALGIALVVIAGAFFLSWWFTRYQLTHDHIRVRSGVVVRRQRQARLDRVQAIDIVQPLLARIFGLAELRFEVADAGESAVRLAFLRLPDAQQLRARILNDASGADEKQSDGGSGAGDDATVPGEQQVLALSASRVIASVLLSGTTVFLMLAVAAVIVLTALTGEAASIAAMVPIIFGFGSAYWGLFSSGFNFRASVSREGIRIRSGLLDTRAQTVPPGRIQALAVRQPPLWRITGWYSISVNVAGYGAGSDGESSARTRLLPAGTSEEVLRMLALVVPDPGTEDPVGVFTAGMNGTGPAAGFTVSPRRARWLSPLSRRRNGYLVTETALLSRHGFLWRSLQVVPHSRTQSLALEQGPVARRLRLADLVLHSTPGPVSPRVVEIDADTARQLLHEQAQRARTARRRDLPEQWLRGTGPSLAKSAPAATNPAPAAPPPGSANPPPGSANPPPGSANPPPGSANPPPGSANPPPGSANPPPTPVKPPPVSKEEPPHEHR</sequence>
<dbReference type="Proteomes" id="UP001206924">
    <property type="component" value="Unassembled WGS sequence"/>
</dbReference>
<comment type="caution">
    <text evidence="4">The sequence shown here is derived from an EMBL/GenBank/DDBJ whole genome shotgun (WGS) entry which is preliminary data.</text>
</comment>
<feature type="transmembrane region" description="Helical" evidence="2">
    <location>
        <begin position="242"/>
        <end position="262"/>
    </location>
</feature>
<evidence type="ECO:0000256" key="2">
    <source>
        <dbReference type="SAM" id="Phobius"/>
    </source>
</evidence>
<feature type="domain" description="YdbS-like PH" evidence="3">
    <location>
        <begin position="395"/>
        <end position="469"/>
    </location>
</feature>
<feature type="transmembrane region" description="Helical" evidence="2">
    <location>
        <begin position="212"/>
        <end position="236"/>
    </location>
</feature>
<evidence type="ECO:0000256" key="1">
    <source>
        <dbReference type="SAM" id="MobiDB-lite"/>
    </source>
</evidence>
<name>A0ABT1NL25_9MICC</name>
<dbReference type="PANTHER" id="PTHR34473">
    <property type="entry name" value="UPF0699 TRANSMEMBRANE PROTEIN YDBS"/>
    <property type="match status" value="1"/>
</dbReference>
<evidence type="ECO:0000259" key="3">
    <source>
        <dbReference type="Pfam" id="PF03703"/>
    </source>
</evidence>
<dbReference type="Pfam" id="PF03703">
    <property type="entry name" value="bPH_2"/>
    <property type="match status" value="3"/>
</dbReference>
<evidence type="ECO:0000313" key="5">
    <source>
        <dbReference type="Proteomes" id="UP001206924"/>
    </source>
</evidence>
<keyword evidence="2" id="KW-0812">Transmembrane</keyword>
<evidence type="ECO:0000313" key="4">
    <source>
        <dbReference type="EMBL" id="MCQ1948426.1"/>
    </source>
</evidence>
<feature type="compositionally biased region" description="Low complexity" evidence="1">
    <location>
        <begin position="12"/>
        <end position="24"/>
    </location>
</feature>
<gene>
    <name evidence="4" type="ORF">NNX28_00600</name>
</gene>
<feature type="domain" description="YdbS-like PH" evidence="3">
    <location>
        <begin position="268"/>
        <end position="347"/>
    </location>
</feature>
<dbReference type="InterPro" id="IPR005182">
    <property type="entry name" value="YdbS-like_PH"/>
</dbReference>
<feature type="region of interest" description="Disordered" evidence="1">
    <location>
        <begin position="1"/>
        <end position="28"/>
    </location>
</feature>
<reference evidence="4 5" key="1">
    <citation type="submission" date="2022-07" db="EMBL/GenBank/DDBJ databases">
        <title>Novel species in genus Arthrobacter.</title>
        <authorList>
            <person name="Liu Y."/>
        </authorList>
    </citation>
    <scope>NUCLEOTIDE SEQUENCE [LARGE SCALE GENOMIC DNA]</scope>
    <source>
        <strain evidence="5">zg-Y859</strain>
    </source>
</reference>
<keyword evidence="5" id="KW-1185">Reference proteome</keyword>
<protein>
    <submittedName>
        <fullName evidence="4">PH domain-containing protein</fullName>
    </submittedName>
</protein>
<feature type="domain" description="YdbS-like PH" evidence="3">
    <location>
        <begin position="95"/>
        <end position="174"/>
    </location>
</feature>
<feature type="compositionally biased region" description="Basic and acidic residues" evidence="1">
    <location>
        <begin position="564"/>
        <end position="573"/>
    </location>
</feature>
<accession>A0ABT1NL25</accession>
<dbReference type="PANTHER" id="PTHR34473:SF2">
    <property type="entry name" value="UPF0699 TRANSMEMBRANE PROTEIN YDBT"/>
    <property type="match status" value="1"/>
</dbReference>